<evidence type="ECO:0000313" key="3">
    <source>
        <dbReference type="Proteomes" id="UP000735302"/>
    </source>
</evidence>
<protein>
    <submittedName>
        <fullName evidence="2">Uncharacterized protein</fullName>
    </submittedName>
</protein>
<feature type="compositionally biased region" description="Polar residues" evidence="1">
    <location>
        <begin position="57"/>
        <end position="67"/>
    </location>
</feature>
<dbReference type="EMBL" id="BLXT01000663">
    <property type="protein sequence ID" value="GFN79444.1"/>
    <property type="molecule type" value="Genomic_DNA"/>
</dbReference>
<gene>
    <name evidence="2" type="ORF">PoB_000595000</name>
</gene>
<proteinExistence type="predicted"/>
<sequence length="139" mass="15392">MLANKPTSKVTGSKPASLVTCYLYNQIIHPRTLNTSPYRKTVRIPRKTKNDPEGRLSQGSSGWTFSETPRVDFLTSPQGLSQEPLGSTFSAMLRVDFVRSPQGRFCEEQSGSTFSAILRVDFVRSNEGRLSQQCSGSTL</sequence>
<keyword evidence="3" id="KW-1185">Reference proteome</keyword>
<reference evidence="2 3" key="1">
    <citation type="journal article" date="2021" name="Elife">
        <title>Chloroplast acquisition without the gene transfer in kleptoplastic sea slugs, Plakobranchus ocellatus.</title>
        <authorList>
            <person name="Maeda T."/>
            <person name="Takahashi S."/>
            <person name="Yoshida T."/>
            <person name="Shimamura S."/>
            <person name="Takaki Y."/>
            <person name="Nagai Y."/>
            <person name="Toyoda A."/>
            <person name="Suzuki Y."/>
            <person name="Arimoto A."/>
            <person name="Ishii H."/>
            <person name="Satoh N."/>
            <person name="Nishiyama T."/>
            <person name="Hasebe M."/>
            <person name="Maruyama T."/>
            <person name="Minagawa J."/>
            <person name="Obokata J."/>
            <person name="Shigenobu S."/>
        </authorList>
    </citation>
    <scope>NUCLEOTIDE SEQUENCE [LARGE SCALE GENOMIC DNA]</scope>
</reference>
<name>A0AAV3Y8K1_9GAST</name>
<dbReference type="Proteomes" id="UP000735302">
    <property type="component" value="Unassembled WGS sequence"/>
</dbReference>
<dbReference type="AlphaFoldDB" id="A0AAV3Y8K1"/>
<comment type="caution">
    <text evidence="2">The sequence shown here is derived from an EMBL/GenBank/DDBJ whole genome shotgun (WGS) entry which is preliminary data.</text>
</comment>
<feature type="region of interest" description="Disordered" evidence="1">
    <location>
        <begin position="38"/>
        <end position="69"/>
    </location>
</feature>
<organism evidence="2 3">
    <name type="scientific">Plakobranchus ocellatus</name>
    <dbReference type="NCBI Taxonomy" id="259542"/>
    <lineage>
        <taxon>Eukaryota</taxon>
        <taxon>Metazoa</taxon>
        <taxon>Spiralia</taxon>
        <taxon>Lophotrochozoa</taxon>
        <taxon>Mollusca</taxon>
        <taxon>Gastropoda</taxon>
        <taxon>Heterobranchia</taxon>
        <taxon>Euthyneura</taxon>
        <taxon>Panpulmonata</taxon>
        <taxon>Sacoglossa</taxon>
        <taxon>Placobranchoidea</taxon>
        <taxon>Plakobranchidae</taxon>
        <taxon>Plakobranchus</taxon>
    </lineage>
</organism>
<accession>A0AAV3Y8K1</accession>
<evidence type="ECO:0000256" key="1">
    <source>
        <dbReference type="SAM" id="MobiDB-lite"/>
    </source>
</evidence>
<evidence type="ECO:0000313" key="2">
    <source>
        <dbReference type="EMBL" id="GFN79444.1"/>
    </source>
</evidence>